<proteinExistence type="predicted"/>
<evidence type="ECO:0000313" key="2">
    <source>
        <dbReference type="EMBL" id="GAQ24257.1"/>
    </source>
</evidence>
<dbReference type="EMBL" id="DF976999">
    <property type="protein sequence ID" value="GAQ24257.1"/>
    <property type="molecule type" value="Genomic_DNA"/>
</dbReference>
<evidence type="ECO:0000313" key="3">
    <source>
        <dbReference type="Proteomes" id="UP000062160"/>
    </source>
</evidence>
<reference evidence="2" key="1">
    <citation type="journal article" date="2016" name="Genome Announc.">
        <title>Draft Genome Sequence of the Syntrophic Lactate-Degrading Bacterium Tepidanaerobacter syntrophicus JLT.</title>
        <authorList>
            <person name="Matsuura N."/>
            <person name="Ohashi A."/>
            <person name="Tourlousse D.M."/>
            <person name="Sekiguchi Y."/>
        </authorList>
    </citation>
    <scope>NUCLEOTIDE SEQUENCE [LARGE SCALE GENOMIC DNA]</scope>
    <source>
        <strain evidence="2">JL</strain>
    </source>
</reference>
<dbReference type="InterPro" id="IPR010359">
    <property type="entry name" value="IrrE_HExxH"/>
</dbReference>
<dbReference type="STRING" id="224999.GCA_001485475_00239"/>
<dbReference type="OrthoDB" id="581382at2"/>
<feature type="domain" description="IrrE N-terminal-like" evidence="1">
    <location>
        <begin position="83"/>
        <end position="178"/>
    </location>
</feature>
<accession>A0A0U9HKD4</accession>
<dbReference type="Proteomes" id="UP000062160">
    <property type="component" value="Unassembled WGS sequence"/>
</dbReference>
<dbReference type="AlphaFoldDB" id="A0A0U9HKD4"/>
<dbReference type="Pfam" id="PF06114">
    <property type="entry name" value="Peptidase_M78"/>
    <property type="match status" value="1"/>
</dbReference>
<protein>
    <submittedName>
        <fullName evidence="2">Zn-dependent peptidase ImmA, M78 family</fullName>
    </submittedName>
</protein>
<evidence type="ECO:0000259" key="1">
    <source>
        <dbReference type="Pfam" id="PF06114"/>
    </source>
</evidence>
<sequence length="347" mass="39851">MHSNTQLNEPRFDWVASIARKFMLSQNICKLPVDPFSIARKQGWPIEKASIVAKDIGVSVEYLMMNIIKSKDGAAIYCGITDEYKIVYNDEIRSIGRIRWTIMHEIGHIVLNHLKDYTQTILTRGGLSEENYRILEEEADFFAGQILAPPIILSGLKIKSSQDIAKVCKLSKEASIYRYKYYKKWKSMGIVSPEEILIRLNFDDFINTKHCYTCGAYFVSKDAHYCPFCGNDKLIWGDGEMQYKKGVPLDENGVAQICPRCENQDIEPGDIFCKICGMYLIQECTEVIGYNDWGQPYVEKESCGYKPASNARFCPRCGNPTTFYQEGVLKDWKEEKEELEMEESVPF</sequence>
<name>A0A0U9HKD4_9FIRM</name>
<keyword evidence="3" id="KW-1185">Reference proteome</keyword>
<organism evidence="2">
    <name type="scientific">Tepidanaerobacter syntrophicus</name>
    <dbReference type="NCBI Taxonomy" id="224999"/>
    <lineage>
        <taxon>Bacteria</taxon>
        <taxon>Bacillati</taxon>
        <taxon>Bacillota</taxon>
        <taxon>Clostridia</taxon>
        <taxon>Thermosediminibacterales</taxon>
        <taxon>Tepidanaerobacteraceae</taxon>
        <taxon>Tepidanaerobacter</taxon>
    </lineage>
</organism>
<dbReference type="Gene3D" id="1.10.10.2910">
    <property type="match status" value="1"/>
</dbReference>
<gene>
    <name evidence="2" type="ORF">TSYNT_583</name>
</gene>